<dbReference type="CDD" id="cd03443">
    <property type="entry name" value="PaaI_thioesterase"/>
    <property type="match status" value="1"/>
</dbReference>
<dbReference type="PANTHER" id="PTHR47260">
    <property type="entry name" value="UPF0644 PROTEIN PB2B4.06"/>
    <property type="match status" value="1"/>
</dbReference>
<dbReference type="InterPro" id="IPR052061">
    <property type="entry name" value="PTE-AB_protein"/>
</dbReference>
<dbReference type="InterPro" id="IPR029069">
    <property type="entry name" value="HotDog_dom_sf"/>
</dbReference>
<dbReference type="Gene3D" id="3.10.129.10">
    <property type="entry name" value="Hotdog Thioesterase"/>
    <property type="match status" value="1"/>
</dbReference>
<keyword evidence="3" id="KW-1185">Reference proteome</keyword>
<dbReference type="Pfam" id="PF03061">
    <property type="entry name" value="4HBT"/>
    <property type="match status" value="1"/>
</dbReference>
<dbReference type="STRING" id="341454.A0A4S2N458"/>
<dbReference type="EMBL" id="ML220113">
    <property type="protein sequence ID" value="TGZ84039.1"/>
    <property type="molecule type" value="Genomic_DNA"/>
</dbReference>
<gene>
    <name evidence="2" type="ORF">EX30DRAFT_293560</name>
</gene>
<organism evidence="2 3">
    <name type="scientific">Ascodesmis nigricans</name>
    <dbReference type="NCBI Taxonomy" id="341454"/>
    <lineage>
        <taxon>Eukaryota</taxon>
        <taxon>Fungi</taxon>
        <taxon>Dikarya</taxon>
        <taxon>Ascomycota</taxon>
        <taxon>Pezizomycotina</taxon>
        <taxon>Pezizomycetes</taxon>
        <taxon>Pezizales</taxon>
        <taxon>Ascodesmidaceae</taxon>
        <taxon>Ascodesmis</taxon>
    </lineage>
</organism>
<keyword evidence="2" id="KW-0413">Isomerase</keyword>
<evidence type="ECO:0000259" key="1">
    <source>
        <dbReference type="Pfam" id="PF03061"/>
    </source>
</evidence>
<dbReference type="InterPro" id="IPR006683">
    <property type="entry name" value="Thioestr_dom"/>
</dbReference>
<evidence type="ECO:0000313" key="3">
    <source>
        <dbReference type="Proteomes" id="UP000298138"/>
    </source>
</evidence>
<evidence type="ECO:0000313" key="2">
    <source>
        <dbReference type="EMBL" id="TGZ84039.1"/>
    </source>
</evidence>
<feature type="non-terminal residue" evidence="2">
    <location>
        <position position="1"/>
    </location>
</feature>
<dbReference type="PANTHER" id="PTHR47260:SF7">
    <property type="entry name" value="THIOESTERASE FAMILY PROTEIN (AFU_ORTHOLOGUE AFUA_1G10800)"/>
    <property type="match status" value="1"/>
</dbReference>
<sequence length="200" mass="22072">SDEDSLRLFKPASLQEMQAEEYINNHPLALELRANPAFKESRPTLKLREDLRTSSLTSGVFAGPGRIVVPPVMFVEEGGKSSVVIMYLGNEMCGYPGMIHGGVLATLLDEGLARCAFEALPNKLAMTATLNINYRKPSPADNFVVLRARTTKVERRKAWVEGQIETLPKTPEETPVVLAEATALMIEPRQAEVRGKFMSD</sequence>
<protein>
    <submittedName>
        <fullName evidence="2">Thioesterase/thiol ester dehydrase-isomerase</fullName>
    </submittedName>
</protein>
<feature type="domain" description="Thioesterase" evidence="1">
    <location>
        <begin position="97"/>
        <end position="165"/>
    </location>
</feature>
<reference evidence="2 3" key="1">
    <citation type="submission" date="2019-04" db="EMBL/GenBank/DDBJ databases">
        <title>Comparative genomics and transcriptomics to analyze fruiting body development in filamentous ascomycetes.</title>
        <authorList>
            <consortium name="DOE Joint Genome Institute"/>
            <person name="Lutkenhaus R."/>
            <person name="Traeger S."/>
            <person name="Breuer J."/>
            <person name="Kuo A."/>
            <person name="Lipzen A."/>
            <person name="Pangilinan J."/>
            <person name="Dilworth D."/>
            <person name="Sandor L."/>
            <person name="Poggeler S."/>
            <person name="Barry K."/>
            <person name="Grigoriev I.V."/>
            <person name="Nowrousian M."/>
        </authorList>
    </citation>
    <scope>NUCLEOTIDE SEQUENCE [LARGE SCALE GENOMIC DNA]</scope>
    <source>
        <strain evidence="2 3">CBS 389.68</strain>
    </source>
</reference>
<dbReference type="GO" id="GO:0016853">
    <property type="term" value="F:isomerase activity"/>
    <property type="evidence" value="ECO:0007669"/>
    <property type="project" value="UniProtKB-KW"/>
</dbReference>
<dbReference type="SUPFAM" id="SSF54637">
    <property type="entry name" value="Thioesterase/thiol ester dehydrase-isomerase"/>
    <property type="match status" value="1"/>
</dbReference>
<dbReference type="Proteomes" id="UP000298138">
    <property type="component" value="Unassembled WGS sequence"/>
</dbReference>
<feature type="non-terminal residue" evidence="2">
    <location>
        <position position="200"/>
    </location>
</feature>
<dbReference type="FunCoup" id="A0A4S2N458">
    <property type="interactions" value="75"/>
</dbReference>
<dbReference type="OrthoDB" id="506431at2759"/>
<dbReference type="InParanoid" id="A0A4S2N458"/>
<dbReference type="AlphaFoldDB" id="A0A4S2N458"/>
<accession>A0A4S2N458</accession>
<name>A0A4S2N458_9PEZI</name>
<proteinExistence type="predicted"/>